<name>A0AAD2A9I0_9LAMI</name>
<reference evidence="7" key="1">
    <citation type="submission" date="2023-05" db="EMBL/GenBank/DDBJ databases">
        <authorList>
            <person name="Huff M."/>
        </authorList>
    </citation>
    <scope>NUCLEOTIDE SEQUENCE</scope>
</reference>
<dbReference type="Pfam" id="PF08295">
    <property type="entry name" value="Sin3_corepress"/>
    <property type="match status" value="1"/>
</dbReference>
<keyword evidence="2" id="KW-0678">Repressor</keyword>
<dbReference type="InterPro" id="IPR036600">
    <property type="entry name" value="PAH_sf"/>
</dbReference>
<evidence type="ECO:0000256" key="5">
    <source>
        <dbReference type="SAM" id="Coils"/>
    </source>
</evidence>
<dbReference type="EMBL" id="OU503055">
    <property type="protein sequence ID" value="CAI9784184.1"/>
    <property type="molecule type" value="Genomic_DNA"/>
</dbReference>
<evidence type="ECO:0000259" key="6">
    <source>
        <dbReference type="Pfam" id="PF08295"/>
    </source>
</evidence>
<sequence length="338" mass="39683">MEFNPSYNEALSFVEIVKQRFQDQESVYRKFCNIFAMFRGRLTDPESLISQVEIMFNDHADLISLFHNFFPKNLQMAVAGDRDTAPVCVPTALKKSSDECRRDEVKDDGREKTKLCIEFVNRVAETLQDDYKYKLFLDAVNGLGKFKNIAQVRMEVCVIFKDHPELEIEFSRILTDYYEANSRVEEDANLSFFSRSTSAGGGAQKNNYKQIMSNYEDEMYKVDMEYHSLQSTMEAVDQMLKKLKRNPNEMVCIEDYLTVLNLKYLKKIYGDRSVVKMRRNPIDANAVTSIQLDLNNKYKEVEKRLKRTRIKCSRTMKEIHKKAYNQENQRLSRKRTRG</sequence>
<organism evidence="7 8">
    <name type="scientific">Fraxinus pennsylvanica</name>
    <dbReference type="NCBI Taxonomy" id="56036"/>
    <lineage>
        <taxon>Eukaryota</taxon>
        <taxon>Viridiplantae</taxon>
        <taxon>Streptophyta</taxon>
        <taxon>Embryophyta</taxon>
        <taxon>Tracheophyta</taxon>
        <taxon>Spermatophyta</taxon>
        <taxon>Magnoliopsida</taxon>
        <taxon>eudicotyledons</taxon>
        <taxon>Gunneridae</taxon>
        <taxon>Pentapetalae</taxon>
        <taxon>asterids</taxon>
        <taxon>lamiids</taxon>
        <taxon>Lamiales</taxon>
        <taxon>Oleaceae</taxon>
        <taxon>Oleeae</taxon>
        <taxon>Fraxinus</taxon>
    </lineage>
</organism>
<dbReference type="PANTHER" id="PTHR12346">
    <property type="entry name" value="SIN3B-RELATED"/>
    <property type="match status" value="1"/>
</dbReference>
<dbReference type="AlphaFoldDB" id="A0AAD2A9I0"/>
<keyword evidence="8" id="KW-1185">Reference proteome</keyword>
<proteinExistence type="predicted"/>
<evidence type="ECO:0000256" key="4">
    <source>
        <dbReference type="PROSITE-ProRule" id="PRU00810"/>
    </source>
</evidence>
<evidence type="ECO:0000256" key="1">
    <source>
        <dbReference type="ARBA" id="ARBA00004123"/>
    </source>
</evidence>
<dbReference type="Pfam" id="PF02671">
    <property type="entry name" value="PAH"/>
    <property type="match status" value="1"/>
</dbReference>
<dbReference type="GO" id="GO:0003714">
    <property type="term" value="F:transcription corepressor activity"/>
    <property type="evidence" value="ECO:0007669"/>
    <property type="project" value="InterPro"/>
</dbReference>
<dbReference type="SUPFAM" id="SSF47762">
    <property type="entry name" value="PAH2 domain"/>
    <property type="match status" value="2"/>
</dbReference>
<feature type="domain" description="Histone deacetylase interacting" evidence="6">
    <location>
        <begin position="202"/>
        <end position="248"/>
    </location>
</feature>
<dbReference type="Proteomes" id="UP000834106">
    <property type="component" value="Chromosome 20"/>
</dbReference>
<protein>
    <recommendedName>
        <fullName evidence="6">Histone deacetylase interacting domain-containing protein</fullName>
    </recommendedName>
</protein>
<accession>A0AAD2A9I0</accession>
<dbReference type="InterPro" id="IPR013194">
    <property type="entry name" value="HDAC_interact_dom"/>
</dbReference>
<evidence type="ECO:0000313" key="8">
    <source>
        <dbReference type="Proteomes" id="UP000834106"/>
    </source>
</evidence>
<dbReference type="Gene3D" id="1.20.1160.11">
    <property type="entry name" value="Paired amphipathic helix"/>
    <property type="match status" value="2"/>
</dbReference>
<keyword evidence="5" id="KW-0175">Coiled coil</keyword>
<evidence type="ECO:0000256" key="3">
    <source>
        <dbReference type="ARBA" id="ARBA00023242"/>
    </source>
</evidence>
<dbReference type="PROSITE" id="PS51477">
    <property type="entry name" value="PAH"/>
    <property type="match status" value="1"/>
</dbReference>
<dbReference type="GO" id="GO:0000122">
    <property type="term" value="P:negative regulation of transcription by RNA polymerase II"/>
    <property type="evidence" value="ECO:0007669"/>
    <property type="project" value="TreeGrafter"/>
</dbReference>
<keyword evidence="3 4" id="KW-0539">Nucleus</keyword>
<evidence type="ECO:0000313" key="7">
    <source>
        <dbReference type="EMBL" id="CAI9784184.1"/>
    </source>
</evidence>
<gene>
    <name evidence="7" type="ORF">FPE_LOCUS31614</name>
</gene>
<dbReference type="GO" id="GO:0000118">
    <property type="term" value="C:histone deacetylase complex"/>
    <property type="evidence" value="ECO:0007669"/>
    <property type="project" value="TreeGrafter"/>
</dbReference>
<dbReference type="PANTHER" id="PTHR12346:SF0">
    <property type="entry name" value="SIN3A, ISOFORM G"/>
    <property type="match status" value="1"/>
</dbReference>
<dbReference type="InterPro" id="IPR003822">
    <property type="entry name" value="PAH"/>
</dbReference>
<comment type="subcellular location">
    <subcellularLocation>
        <location evidence="1 4">Nucleus</location>
    </subcellularLocation>
</comment>
<feature type="coiled-coil region" evidence="5">
    <location>
        <begin position="291"/>
        <end position="318"/>
    </location>
</feature>
<dbReference type="InterPro" id="IPR039774">
    <property type="entry name" value="Sin3-like"/>
</dbReference>
<dbReference type="GO" id="GO:0000785">
    <property type="term" value="C:chromatin"/>
    <property type="evidence" value="ECO:0007669"/>
    <property type="project" value="TreeGrafter"/>
</dbReference>
<evidence type="ECO:0000256" key="2">
    <source>
        <dbReference type="ARBA" id="ARBA00022491"/>
    </source>
</evidence>